<keyword evidence="1" id="KW-0472">Membrane</keyword>
<dbReference type="RefSeq" id="WP_191695261.1">
    <property type="nucleotide sequence ID" value="NZ_JACSQN010000011.1"/>
</dbReference>
<organism evidence="2 3">
    <name type="scientific">Sporosarcina quadrami</name>
    <dbReference type="NCBI Taxonomy" id="2762234"/>
    <lineage>
        <taxon>Bacteria</taxon>
        <taxon>Bacillati</taxon>
        <taxon>Bacillota</taxon>
        <taxon>Bacilli</taxon>
        <taxon>Bacillales</taxon>
        <taxon>Caryophanaceae</taxon>
        <taxon>Sporosarcina</taxon>
    </lineage>
</organism>
<dbReference type="Pfam" id="PF12679">
    <property type="entry name" value="ABC2_membrane_2"/>
    <property type="match status" value="1"/>
</dbReference>
<dbReference type="PANTHER" id="PTHR37305">
    <property type="entry name" value="INTEGRAL MEMBRANE PROTEIN-RELATED"/>
    <property type="match status" value="1"/>
</dbReference>
<comment type="caution">
    <text evidence="2">The sequence shown here is derived from an EMBL/GenBank/DDBJ whole genome shotgun (WGS) entry which is preliminary data.</text>
</comment>
<proteinExistence type="predicted"/>
<keyword evidence="1" id="KW-0812">Transmembrane</keyword>
<feature type="transmembrane region" description="Helical" evidence="1">
    <location>
        <begin position="18"/>
        <end position="37"/>
    </location>
</feature>
<dbReference type="Proteomes" id="UP000626786">
    <property type="component" value="Unassembled WGS sequence"/>
</dbReference>
<keyword evidence="1" id="KW-1133">Transmembrane helix</keyword>
<feature type="transmembrane region" description="Helical" evidence="1">
    <location>
        <begin position="258"/>
        <end position="285"/>
    </location>
</feature>
<dbReference type="EMBL" id="JACSQN010000011">
    <property type="protein sequence ID" value="MBD7985436.1"/>
    <property type="molecule type" value="Genomic_DNA"/>
</dbReference>
<protein>
    <submittedName>
        <fullName evidence="2">ABC transporter permease</fullName>
    </submittedName>
</protein>
<evidence type="ECO:0000313" key="3">
    <source>
        <dbReference type="Proteomes" id="UP000626786"/>
    </source>
</evidence>
<accession>A0ABR8UBN8</accession>
<feature type="transmembrane region" description="Helical" evidence="1">
    <location>
        <begin position="169"/>
        <end position="188"/>
    </location>
</feature>
<name>A0ABR8UBN8_9BACL</name>
<evidence type="ECO:0000256" key="1">
    <source>
        <dbReference type="SAM" id="Phobius"/>
    </source>
</evidence>
<sequence length="372" mass="42701">MMQFAFELKKIIFSKKLLYIYLLLIAGVALLFVRNVTFQSYIEKEETERIGILVQNSQNLNRMYSSTLEQDPEDKDTQKLKVINSSMLEKLYELRGMSMDKWKNRATIENAFLEQVLHFKEEGGAYDLPVGEINKMLAKNEKHLAENIKPRHATYSMALPNFLKLVVDLFMNFGAMIILVILIGEILASEFETYSINFLYTQPIKKGTIITSKFFSSVLVYFLTLFVLLGAAALVGLFGFKGKYKYPVMIERNGEVDFITIVQYMVQGLTVVSVTVIMVIALLLVYSLLFKHTLSTVFALLATMLAGYGLFAFIKWPSFFYWLNPFQYLLPEERLLVRNAGVDWYQGIPVILLLTVILLLIARKKIETSRIS</sequence>
<feature type="transmembrane region" description="Helical" evidence="1">
    <location>
        <begin position="214"/>
        <end position="238"/>
    </location>
</feature>
<evidence type="ECO:0000313" key="2">
    <source>
        <dbReference type="EMBL" id="MBD7985436.1"/>
    </source>
</evidence>
<reference evidence="2 3" key="1">
    <citation type="submission" date="2020-08" db="EMBL/GenBank/DDBJ databases">
        <title>A Genomic Blueprint of the Chicken Gut Microbiome.</title>
        <authorList>
            <person name="Gilroy R."/>
            <person name="Ravi A."/>
            <person name="Getino M."/>
            <person name="Pursley I."/>
            <person name="Horton D.L."/>
            <person name="Alikhan N.-F."/>
            <person name="Baker D."/>
            <person name="Gharbi K."/>
            <person name="Hall N."/>
            <person name="Watson M."/>
            <person name="Adriaenssens E.M."/>
            <person name="Foster-Nyarko E."/>
            <person name="Jarju S."/>
            <person name="Secka A."/>
            <person name="Antonio M."/>
            <person name="Oren A."/>
            <person name="Chaudhuri R."/>
            <person name="La Ragione R.M."/>
            <person name="Hildebrand F."/>
            <person name="Pallen M.J."/>
        </authorList>
    </citation>
    <scope>NUCLEOTIDE SEQUENCE [LARGE SCALE GENOMIC DNA]</scope>
    <source>
        <strain evidence="2 3">Sa2YVA2</strain>
    </source>
</reference>
<gene>
    <name evidence="2" type="ORF">H9649_12620</name>
</gene>
<dbReference type="PANTHER" id="PTHR37305:SF1">
    <property type="entry name" value="MEMBRANE PROTEIN"/>
    <property type="match status" value="1"/>
</dbReference>
<keyword evidence="3" id="KW-1185">Reference proteome</keyword>
<feature type="transmembrane region" description="Helical" evidence="1">
    <location>
        <begin position="344"/>
        <end position="362"/>
    </location>
</feature>
<feature type="transmembrane region" description="Helical" evidence="1">
    <location>
        <begin position="297"/>
        <end position="324"/>
    </location>
</feature>